<dbReference type="SUPFAM" id="SSF48452">
    <property type="entry name" value="TPR-like"/>
    <property type="match status" value="1"/>
</dbReference>
<feature type="transmembrane region" description="Helical" evidence="2">
    <location>
        <begin position="178"/>
        <end position="199"/>
    </location>
</feature>
<evidence type="ECO:0000256" key="1">
    <source>
        <dbReference type="SAM" id="MobiDB-lite"/>
    </source>
</evidence>
<dbReference type="InterPro" id="IPR011990">
    <property type="entry name" value="TPR-like_helical_dom_sf"/>
</dbReference>
<dbReference type="Gene3D" id="1.25.40.10">
    <property type="entry name" value="Tetratricopeptide repeat domain"/>
    <property type="match status" value="1"/>
</dbReference>
<keyword evidence="2" id="KW-0812">Transmembrane</keyword>
<feature type="chain" id="PRO_5017190330" evidence="3">
    <location>
        <begin position="21"/>
        <end position="277"/>
    </location>
</feature>
<accession>A0A3A8P8R6</accession>
<sequence>MRLVFVLSLALALAPGSALAQRGGTKSPNVQSLLKEGKRLYDAGKYREAAETLKQAHEQQPHPRLIYNIAVALEYAGEPREAMTWYRQYVTSSSDETDPALLKNSNRAIDRLRVQLDREDQAQAVADADRKRLEAEADAARQQAEEEQQAARRAEEDSQRQRQAEYDRAVKSYQRQRIGAFAVGGVAVLGVGAGVLFGMQARDAREQFDKAATLEDKETQADSTRSKALLADIGFGVGIAGAITAIILYPKEGPPTQGEVRVTLAPRGVGAGMEVHF</sequence>
<feature type="compositionally biased region" description="Basic and acidic residues" evidence="1">
    <location>
        <begin position="149"/>
        <end position="166"/>
    </location>
</feature>
<evidence type="ECO:0000256" key="2">
    <source>
        <dbReference type="SAM" id="Phobius"/>
    </source>
</evidence>
<keyword evidence="2" id="KW-0472">Membrane</keyword>
<feature type="region of interest" description="Disordered" evidence="1">
    <location>
        <begin position="125"/>
        <end position="166"/>
    </location>
</feature>
<dbReference type="AlphaFoldDB" id="A0A3A8P8R6"/>
<protein>
    <submittedName>
        <fullName evidence="4">Uncharacterized protein</fullName>
    </submittedName>
</protein>
<dbReference type="EMBL" id="RAWB01000405">
    <property type="protein sequence ID" value="RKH50901.1"/>
    <property type="molecule type" value="Genomic_DNA"/>
</dbReference>
<evidence type="ECO:0000313" key="4">
    <source>
        <dbReference type="EMBL" id="RKH50901.1"/>
    </source>
</evidence>
<dbReference type="RefSeq" id="WP_120646635.1">
    <property type="nucleotide sequence ID" value="NZ_RAWB01000405.1"/>
</dbReference>
<feature type="compositionally biased region" description="Basic and acidic residues" evidence="1">
    <location>
        <begin position="125"/>
        <end position="139"/>
    </location>
</feature>
<name>A0A3A8P8R6_9BACT</name>
<evidence type="ECO:0000256" key="3">
    <source>
        <dbReference type="SAM" id="SignalP"/>
    </source>
</evidence>
<proteinExistence type="predicted"/>
<feature type="transmembrane region" description="Helical" evidence="2">
    <location>
        <begin position="229"/>
        <end position="249"/>
    </location>
</feature>
<dbReference type="Proteomes" id="UP000272888">
    <property type="component" value="Unassembled WGS sequence"/>
</dbReference>
<feature type="signal peptide" evidence="3">
    <location>
        <begin position="1"/>
        <end position="20"/>
    </location>
</feature>
<keyword evidence="5" id="KW-1185">Reference proteome</keyword>
<keyword evidence="3" id="KW-0732">Signal</keyword>
<gene>
    <name evidence="4" type="ORF">D7V93_29920</name>
</gene>
<keyword evidence="2" id="KW-1133">Transmembrane helix</keyword>
<evidence type="ECO:0000313" key="5">
    <source>
        <dbReference type="Proteomes" id="UP000272888"/>
    </source>
</evidence>
<reference evidence="5" key="1">
    <citation type="submission" date="2018-09" db="EMBL/GenBank/DDBJ databases">
        <authorList>
            <person name="Livingstone P.G."/>
            <person name="Whitworth D.E."/>
        </authorList>
    </citation>
    <scope>NUCLEOTIDE SEQUENCE [LARGE SCALE GENOMIC DNA]</scope>
    <source>
        <strain evidence="5">CA051B</strain>
    </source>
</reference>
<organism evidence="4 5">
    <name type="scientific">Corallococcus llansteffanensis</name>
    <dbReference type="NCBI Taxonomy" id="2316731"/>
    <lineage>
        <taxon>Bacteria</taxon>
        <taxon>Pseudomonadati</taxon>
        <taxon>Myxococcota</taxon>
        <taxon>Myxococcia</taxon>
        <taxon>Myxococcales</taxon>
        <taxon>Cystobacterineae</taxon>
        <taxon>Myxococcaceae</taxon>
        <taxon>Corallococcus</taxon>
    </lineage>
</organism>
<comment type="caution">
    <text evidence="4">The sequence shown here is derived from an EMBL/GenBank/DDBJ whole genome shotgun (WGS) entry which is preliminary data.</text>
</comment>